<accession>A0A7W8HH24</accession>
<dbReference type="Gene3D" id="3.40.50.1820">
    <property type="entry name" value="alpha/beta hydrolase"/>
    <property type="match status" value="1"/>
</dbReference>
<dbReference type="InterPro" id="IPR029058">
    <property type="entry name" value="AB_hydrolase_fold"/>
</dbReference>
<gene>
    <name evidence="2" type="ORF">HNQ70_001953</name>
</gene>
<evidence type="ECO:0000259" key="1">
    <source>
        <dbReference type="Pfam" id="PF12697"/>
    </source>
</evidence>
<organism evidence="2 3">
    <name type="scientific">Quisquiliibacterium transsilvanicum</name>
    <dbReference type="NCBI Taxonomy" id="1549638"/>
    <lineage>
        <taxon>Bacteria</taxon>
        <taxon>Pseudomonadati</taxon>
        <taxon>Pseudomonadota</taxon>
        <taxon>Betaproteobacteria</taxon>
        <taxon>Burkholderiales</taxon>
        <taxon>Burkholderiaceae</taxon>
        <taxon>Quisquiliibacterium</taxon>
    </lineage>
</organism>
<feature type="domain" description="AB hydrolase-1" evidence="1">
    <location>
        <begin position="30"/>
        <end position="280"/>
    </location>
</feature>
<reference evidence="2 3" key="1">
    <citation type="submission" date="2020-08" db="EMBL/GenBank/DDBJ databases">
        <title>Genomic Encyclopedia of Type Strains, Phase IV (KMG-IV): sequencing the most valuable type-strain genomes for metagenomic binning, comparative biology and taxonomic classification.</title>
        <authorList>
            <person name="Goeker M."/>
        </authorList>
    </citation>
    <scope>NUCLEOTIDE SEQUENCE [LARGE SCALE GENOMIC DNA]</scope>
    <source>
        <strain evidence="2 3">DSM 29781</strain>
    </source>
</reference>
<dbReference type="InterPro" id="IPR000073">
    <property type="entry name" value="AB_hydrolase_1"/>
</dbReference>
<name>A0A7W8HH24_9BURK</name>
<dbReference type="SUPFAM" id="SSF53474">
    <property type="entry name" value="alpha/beta-Hydrolases"/>
    <property type="match status" value="1"/>
</dbReference>
<dbReference type="Pfam" id="PF12697">
    <property type="entry name" value="Abhydrolase_6"/>
    <property type="match status" value="1"/>
</dbReference>
<dbReference type="Proteomes" id="UP000532440">
    <property type="component" value="Unassembled WGS sequence"/>
</dbReference>
<sequence length="296" mass="32244">MPKLRQVQLEGLSLAAFEWNAALRGSAPTLLLVHATGFHARVWDQMVRRLPPVHVLAIELRGHGRSQALPFAGWEDFGRDLAQAAIALDLEGAVGVGHSMGGHALVAAAAAQPRRFARLMLIDPPMFAPESYLNRPPLSGEPHPAVGRKNRFESPQAMFDRLAQRPPYSTWDPQALRDYCVHGLRPAADGEGFELACAPATEGRVYDTVRRDAGIYASVRALRIPVTVVRARALDESIRPFDTLGSPTWPGLAAEFRDGRDLHLPDKSHLMPMEDPALVAGLIAEELFGAAPRAEG</sequence>
<evidence type="ECO:0000313" key="3">
    <source>
        <dbReference type="Proteomes" id="UP000532440"/>
    </source>
</evidence>
<comment type="caution">
    <text evidence="2">The sequence shown here is derived from an EMBL/GenBank/DDBJ whole genome shotgun (WGS) entry which is preliminary data.</text>
</comment>
<evidence type="ECO:0000313" key="2">
    <source>
        <dbReference type="EMBL" id="MBB5271939.1"/>
    </source>
</evidence>
<dbReference type="RefSeq" id="WP_183966872.1">
    <property type="nucleotide sequence ID" value="NZ_JACHGB010000004.1"/>
</dbReference>
<dbReference type="EMBL" id="JACHGB010000004">
    <property type="protein sequence ID" value="MBB5271939.1"/>
    <property type="molecule type" value="Genomic_DNA"/>
</dbReference>
<dbReference type="PANTHER" id="PTHR43798">
    <property type="entry name" value="MONOACYLGLYCEROL LIPASE"/>
    <property type="match status" value="1"/>
</dbReference>
<protein>
    <submittedName>
        <fullName evidence="2">Pimeloyl-ACP methyl ester carboxylesterase</fullName>
    </submittedName>
</protein>
<proteinExistence type="predicted"/>
<keyword evidence="3" id="KW-1185">Reference proteome</keyword>
<dbReference type="InterPro" id="IPR050266">
    <property type="entry name" value="AB_hydrolase_sf"/>
</dbReference>
<dbReference type="AlphaFoldDB" id="A0A7W8HH24"/>